<protein>
    <submittedName>
        <fullName evidence="3">DUF5916 domain-containing protein</fullName>
    </submittedName>
</protein>
<evidence type="ECO:0000256" key="1">
    <source>
        <dbReference type="SAM" id="SignalP"/>
    </source>
</evidence>
<dbReference type="InterPro" id="IPR045670">
    <property type="entry name" value="DUF5916"/>
</dbReference>
<reference evidence="3" key="1">
    <citation type="submission" date="2022-04" db="EMBL/GenBank/DDBJ databases">
        <title>Lysobacter sp. CAU 1642 isolated from sea sand.</title>
        <authorList>
            <person name="Kim W."/>
        </authorList>
    </citation>
    <scope>NUCLEOTIDE SEQUENCE</scope>
    <source>
        <strain evidence="3">CAU 1642</strain>
    </source>
</reference>
<keyword evidence="1" id="KW-0732">Signal</keyword>
<dbReference type="Proteomes" id="UP001431449">
    <property type="component" value="Unassembled WGS sequence"/>
</dbReference>
<organism evidence="3 4">
    <name type="scientific">Pseudomarimonas salicorniae</name>
    <dbReference type="NCBI Taxonomy" id="2933270"/>
    <lineage>
        <taxon>Bacteria</taxon>
        <taxon>Pseudomonadati</taxon>
        <taxon>Pseudomonadota</taxon>
        <taxon>Gammaproteobacteria</taxon>
        <taxon>Lysobacterales</taxon>
        <taxon>Lysobacteraceae</taxon>
        <taxon>Pseudomarimonas</taxon>
    </lineage>
</organism>
<dbReference type="Gene3D" id="2.60.40.1190">
    <property type="match status" value="1"/>
</dbReference>
<feature type="chain" id="PRO_5046387991" evidence="1">
    <location>
        <begin position="18"/>
        <end position="742"/>
    </location>
</feature>
<evidence type="ECO:0000313" key="3">
    <source>
        <dbReference type="EMBL" id="MCK7593482.1"/>
    </source>
</evidence>
<evidence type="ECO:0000313" key="4">
    <source>
        <dbReference type="Proteomes" id="UP001431449"/>
    </source>
</evidence>
<name>A0ABT0GG15_9GAMM</name>
<accession>A0ABT0GG15</accession>
<dbReference type="SUPFAM" id="SSF49344">
    <property type="entry name" value="CBD9-like"/>
    <property type="match status" value="1"/>
</dbReference>
<gene>
    <name evidence="3" type="ORF">M0G41_07355</name>
</gene>
<dbReference type="RefSeq" id="WP_248207098.1">
    <property type="nucleotide sequence ID" value="NZ_JALNMH010000005.1"/>
</dbReference>
<dbReference type="EMBL" id="JALNMH010000005">
    <property type="protein sequence ID" value="MCK7593482.1"/>
    <property type="molecule type" value="Genomic_DNA"/>
</dbReference>
<feature type="domain" description="DUF5916" evidence="2">
    <location>
        <begin position="218"/>
        <end position="313"/>
    </location>
</feature>
<evidence type="ECO:0000259" key="2">
    <source>
        <dbReference type="Pfam" id="PF19313"/>
    </source>
</evidence>
<dbReference type="Pfam" id="PF19313">
    <property type="entry name" value="DUF5916"/>
    <property type="match status" value="1"/>
</dbReference>
<feature type="signal peptide" evidence="1">
    <location>
        <begin position="1"/>
        <end position="17"/>
    </location>
</feature>
<sequence length="742" mass="84707">MRLACFAFLLACLPVQAEIRIDGVLDEAEWNSAQRFTDFVAVQPLSGQPAPEDRRAEALLLSTPEGLVVAIRAWHPPGVPQTRTRIPRDGNTPVDRFNLMIDFDADGRQGYDFTITAAGDVMDEVIRNENQFNKDWDGAWEHAVADFEGGTVAEWRIPWSIAPMRGSSAPRRTIAVHFDRVIVASNQRFAFPGASFMRPRFLSDFHKVEIDQYRQRELAITPYGVLRHNRISGESDTEQGFDLFWKPSGDHQFALTVNPDFGQVESDQLVVNFSAVETFFTDRRPFFTENQGYFDLGHPLGTLFYTRRVGGPLDDRSGAASINAAVKANGSFGQFGYGLFIADEDGQAGREAHLLRSTWDADSLRLGLTRSEVERPFLARTAAVTSVDAVWQPDPTWRIRPLLSESRSETAGIERRGRGAGLVADWDPEGPWRQEYFALYADDELELNDLGFQPRNDYRYFEWETGYRQDSLPEDSAWRSHAWEGEIAHRENLAGERLQQSFALSRRSSGRTGVERNWYLSFRRSSVDDLLTRGHGSVPQRAGWQFFMESQYPRRGEGRFAWSWEFEMFPGVADGHGWYGGVQPRWHLGDRFDVDLGLYAVHRPDWLIWQQDDQLASFRANQVELYSNLNWFPTERQELRIKLQAIAIDAELRQARQLVRGRLVDNDAAVEDFTLRNFGVQVRWRYKLGTLSDIYAVYGRGGFALDELEAGQNRGLSGVFGDTFSLRDEDQLLLKIAYRFSL</sequence>
<comment type="caution">
    <text evidence="3">The sequence shown here is derived from an EMBL/GenBank/DDBJ whole genome shotgun (WGS) entry which is preliminary data.</text>
</comment>
<keyword evidence="4" id="KW-1185">Reference proteome</keyword>
<proteinExistence type="predicted"/>